<protein>
    <recommendedName>
        <fullName evidence="3">CARDB domain-containing protein</fullName>
    </recommendedName>
</protein>
<dbReference type="EMBL" id="LN890280">
    <property type="protein sequence ID" value="CUR51189.1"/>
    <property type="molecule type" value="Genomic_DNA"/>
</dbReference>
<dbReference type="Gene3D" id="2.60.40.10">
    <property type="entry name" value="Immunoglobulins"/>
    <property type="match status" value="1"/>
</dbReference>
<dbReference type="Proteomes" id="UP000196239">
    <property type="component" value="Chromosome 1"/>
</dbReference>
<keyword evidence="2" id="KW-1185">Reference proteome</keyword>
<name>A0A128A1E9_9ARCH</name>
<sequence>MFYSYVRFLELLKTTLFLVSSVILFGFVQSAMAMSSDITLTAPSMVDTSGQKISSFHAGQQIGVESTLTNNGNSEQKFTYLVQVIDSTGGTDYLEGTSASMLPSQSFTASQVWIPKTTGQYTIEVFVWNNLFSAIPLTDVLHTTVTVT</sequence>
<gene>
    <name evidence="1" type="ORF">NDEV_0424</name>
</gene>
<evidence type="ECO:0000313" key="1">
    <source>
        <dbReference type="EMBL" id="CUR51189.1"/>
    </source>
</evidence>
<evidence type="ECO:0008006" key="3">
    <source>
        <dbReference type="Google" id="ProtNLM"/>
    </source>
</evidence>
<evidence type="ECO:0000313" key="2">
    <source>
        <dbReference type="Proteomes" id="UP000196239"/>
    </source>
</evidence>
<dbReference type="KEGG" id="ndv:NDEV_0424"/>
<proteinExistence type="predicted"/>
<reference evidence="2" key="1">
    <citation type="submission" date="2015-10" db="EMBL/GenBank/DDBJ databases">
        <authorList>
            <person name="Lehtovirta-Morley L.E."/>
            <person name="Vieille C."/>
        </authorList>
    </citation>
    <scope>NUCLEOTIDE SEQUENCE [LARGE SCALE GENOMIC DNA]</scope>
</reference>
<accession>A0A128A1E9</accession>
<dbReference type="InterPro" id="IPR013783">
    <property type="entry name" value="Ig-like_fold"/>
</dbReference>
<organism evidence="1 2">
    <name type="scientific">Nitrosotalea devaniterrae</name>
    <dbReference type="NCBI Taxonomy" id="1078905"/>
    <lineage>
        <taxon>Archaea</taxon>
        <taxon>Nitrososphaerota</taxon>
        <taxon>Nitrososphaeria</taxon>
        <taxon>Nitrosotaleales</taxon>
        <taxon>Nitrosotaleaceae</taxon>
        <taxon>Nitrosotalea</taxon>
    </lineage>
</organism>
<dbReference type="AlphaFoldDB" id="A0A128A1E9"/>